<dbReference type="GO" id="GO:0015808">
    <property type="term" value="P:L-alanine transport"/>
    <property type="evidence" value="ECO:0007669"/>
    <property type="project" value="TreeGrafter"/>
</dbReference>
<dbReference type="InterPro" id="IPR032823">
    <property type="entry name" value="BCA_ABC_TP_C"/>
</dbReference>
<dbReference type="EMBL" id="AP022557">
    <property type="protein sequence ID" value="BBW96144.1"/>
    <property type="molecule type" value="Genomic_DNA"/>
</dbReference>
<evidence type="ECO:0000256" key="2">
    <source>
        <dbReference type="ARBA" id="ARBA00022741"/>
    </source>
</evidence>
<dbReference type="GO" id="GO:0005524">
    <property type="term" value="F:ATP binding"/>
    <property type="evidence" value="ECO:0007669"/>
    <property type="project" value="UniProtKB-KW"/>
</dbReference>
<evidence type="ECO:0000313" key="6">
    <source>
        <dbReference type="Proteomes" id="UP000501421"/>
    </source>
</evidence>
<name>A0A679FTQ7_9BACL</name>
<dbReference type="GO" id="GO:0005886">
    <property type="term" value="C:plasma membrane"/>
    <property type="evidence" value="ECO:0007669"/>
    <property type="project" value="TreeGrafter"/>
</dbReference>
<gene>
    <name evidence="5" type="ORF">GsuE55_09770</name>
</gene>
<keyword evidence="2" id="KW-0547">Nucleotide-binding</keyword>
<sequence length="210" mass="22754">MAMKREAVIVSAVRTAIARQGGALATLPAHVYGAEVIKEAMRRADIGPELVDDVIIGHRLCTSSNVVDAILRTKRHRREEQAGKEKAMAMLDFVGLTDMADRLVDNLSQEQKKRVAFALALATDPELVLLDEPAAGVNLDETEGLGELIVKMVQGGLIVCLIEHKMSMIMKIADRIMVHNYGEKIAEGTPKEVQNNEAVIQAYLGGSAVA</sequence>
<dbReference type="Pfam" id="PF12399">
    <property type="entry name" value="BCA_ABC_TP_C"/>
    <property type="match status" value="1"/>
</dbReference>
<dbReference type="InterPro" id="IPR016039">
    <property type="entry name" value="Thiolase-like"/>
</dbReference>
<dbReference type="GO" id="GO:0005304">
    <property type="term" value="F:L-valine transmembrane transporter activity"/>
    <property type="evidence" value="ECO:0007669"/>
    <property type="project" value="TreeGrafter"/>
</dbReference>
<dbReference type="Proteomes" id="UP000501421">
    <property type="component" value="Chromosome"/>
</dbReference>
<dbReference type="Gene3D" id="3.40.50.300">
    <property type="entry name" value="P-loop containing nucleotide triphosphate hydrolases"/>
    <property type="match status" value="1"/>
</dbReference>
<keyword evidence="3" id="KW-0067">ATP-binding</keyword>
<dbReference type="InterPro" id="IPR051120">
    <property type="entry name" value="ABC_AA/LPS_Transport"/>
</dbReference>
<dbReference type="InterPro" id="IPR003439">
    <property type="entry name" value="ABC_transporter-like_ATP-bd"/>
</dbReference>
<dbReference type="InterPro" id="IPR020616">
    <property type="entry name" value="Thiolase_N"/>
</dbReference>
<feature type="domain" description="ABC transporter" evidence="4">
    <location>
        <begin position="3"/>
        <end position="206"/>
    </location>
</feature>
<dbReference type="GO" id="GO:1903806">
    <property type="term" value="P:L-isoleucine import across plasma membrane"/>
    <property type="evidence" value="ECO:0007669"/>
    <property type="project" value="TreeGrafter"/>
</dbReference>
<keyword evidence="1" id="KW-0813">Transport</keyword>
<dbReference type="PANTHER" id="PTHR45772">
    <property type="entry name" value="CONSERVED COMPONENT OF ABC TRANSPORTER FOR NATURAL AMINO ACIDS-RELATED"/>
    <property type="match status" value="1"/>
</dbReference>
<evidence type="ECO:0000313" key="5">
    <source>
        <dbReference type="EMBL" id="BBW96144.1"/>
    </source>
</evidence>
<dbReference type="GO" id="GO:0015192">
    <property type="term" value="F:L-phenylalanine transmembrane transporter activity"/>
    <property type="evidence" value="ECO:0007669"/>
    <property type="project" value="TreeGrafter"/>
</dbReference>
<protein>
    <recommendedName>
        <fullName evidence="4">ABC transporter domain-containing protein</fullName>
    </recommendedName>
</protein>
<dbReference type="GO" id="GO:0015188">
    <property type="term" value="F:L-isoleucine transmembrane transporter activity"/>
    <property type="evidence" value="ECO:0007669"/>
    <property type="project" value="TreeGrafter"/>
</dbReference>
<dbReference type="PROSITE" id="PS50893">
    <property type="entry name" value="ABC_TRANSPORTER_2"/>
    <property type="match status" value="1"/>
</dbReference>
<evidence type="ECO:0000256" key="1">
    <source>
        <dbReference type="ARBA" id="ARBA00022448"/>
    </source>
</evidence>
<dbReference type="Pfam" id="PF00108">
    <property type="entry name" value="Thiolase_N"/>
    <property type="match status" value="1"/>
</dbReference>
<keyword evidence="6" id="KW-1185">Reference proteome</keyword>
<evidence type="ECO:0000256" key="3">
    <source>
        <dbReference type="ARBA" id="ARBA00022840"/>
    </source>
</evidence>
<organism evidence="5 6">
    <name type="scientific">Geobacillus subterraneus</name>
    <dbReference type="NCBI Taxonomy" id="129338"/>
    <lineage>
        <taxon>Bacteria</taxon>
        <taxon>Bacillati</taxon>
        <taxon>Bacillota</taxon>
        <taxon>Bacilli</taxon>
        <taxon>Bacillales</taxon>
        <taxon>Anoxybacillaceae</taxon>
        <taxon>Geobacillus</taxon>
    </lineage>
</organism>
<reference evidence="6" key="1">
    <citation type="journal article" date="2020" name="Microbiol. Resour. Announc.">
        <title>Complete Genome Sequence of Geobacillus sp. Strain E55-1, Isolated from Mine Geyser in Japan.</title>
        <authorList>
            <person name="Miyazaki K."/>
            <person name="Hase E."/>
            <person name="Tokito N."/>
        </authorList>
    </citation>
    <scope>NUCLEOTIDE SEQUENCE [LARGE SCALE GENOMIC DNA]</scope>
    <source>
        <strain evidence="6">E55-1</strain>
    </source>
</reference>
<dbReference type="GO" id="GO:1903805">
    <property type="term" value="P:L-valine import across plasma membrane"/>
    <property type="evidence" value="ECO:0007669"/>
    <property type="project" value="TreeGrafter"/>
</dbReference>
<dbReference type="GO" id="GO:0016887">
    <property type="term" value="F:ATP hydrolysis activity"/>
    <property type="evidence" value="ECO:0007669"/>
    <property type="project" value="InterPro"/>
</dbReference>
<dbReference type="Pfam" id="PF00005">
    <property type="entry name" value="ABC_tran"/>
    <property type="match status" value="1"/>
</dbReference>
<dbReference type="PANTHER" id="PTHR45772:SF7">
    <property type="entry name" value="AMINO ACID ABC TRANSPORTER ATP-BINDING PROTEIN"/>
    <property type="match status" value="1"/>
</dbReference>
<dbReference type="AlphaFoldDB" id="A0A679FTQ7"/>
<dbReference type="InterPro" id="IPR027417">
    <property type="entry name" value="P-loop_NTPase"/>
</dbReference>
<dbReference type="SUPFAM" id="SSF52540">
    <property type="entry name" value="P-loop containing nucleoside triphosphate hydrolases"/>
    <property type="match status" value="1"/>
</dbReference>
<accession>A0A679FTQ7</accession>
<dbReference type="SUPFAM" id="SSF53901">
    <property type="entry name" value="Thiolase-like"/>
    <property type="match status" value="1"/>
</dbReference>
<evidence type="ECO:0000259" key="4">
    <source>
        <dbReference type="PROSITE" id="PS50893"/>
    </source>
</evidence>
<proteinExistence type="predicted"/>
<dbReference type="GO" id="GO:0042941">
    <property type="term" value="P:D-alanine transmembrane transport"/>
    <property type="evidence" value="ECO:0007669"/>
    <property type="project" value="TreeGrafter"/>
</dbReference>
<dbReference type="GO" id="GO:0016747">
    <property type="term" value="F:acyltransferase activity, transferring groups other than amino-acyl groups"/>
    <property type="evidence" value="ECO:0007669"/>
    <property type="project" value="InterPro"/>
</dbReference>